<gene>
    <name evidence="1" type="ORF">ABID13_003260</name>
</gene>
<evidence type="ECO:0000313" key="2">
    <source>
        <dbReference type="Proteomes" id="UP001549200"/>
    </source>
</evidence>
<protein>
    <submittedName>
        <fullName evidence="1">Uncharacterized protein</fullName>
    </submittedName>
</protein>
<comment type="caution">
    <text evidence="1">The sequence shown here is derived from an EMBL/GenBank/DDBJ whole genome shotgun (WGS) entry which is preliminary data.</text>
</comment>
<reference evidence="1 2" key="1">
    <citation type="submission" date="2024-06" db="EMBL/GenBank/DDBJ databases">
        <title>Genomic Encyclopedia of Type Strains, Phase IV (KMG-IV): sequencing the most valuable type-strain genomes for metagenomic binning, comparative biology and taxonomic classification.</title>
        <authorList>
            <person name="Goeker M."/>
        </authorList>
    </citation>
    <scope>NUCLEOTIDE SEQUENCE [LARGE SCALE GENOMIC DNA]</scope>
    <source>
        <strain evidence="1 2">DSM 19261</strain>
    </source>
</reference>
<dbReference type="EMBL" id="JBEPLZ010000011">
    <property type="protein sequence ID" value="MET3571615.1"/>
    <property type="molecule type" value="Genomic_DNA"/>
</dbReference>
<dbReference type="Proteomes" id="UP001549200">
    <property type="component" value="Unassembled WGS sequence"/>
</dbReference>
<dbReference type="GeneID" id="93164514"/>
<proteinExistence type="predicted"/>
<sequence>NDFLVKVSLENPGDMPIGRMPYDFLRYDYHTTRNPVKQAFLILNPSYILAPVLLKCYIDRN</sequence>
<feature type="non-terminal residue" evidence="1">
    <location>
        <position position="1"/>
    </location>
</feature>
<dbReference type="RefSeq" id="WP_354021056.1">
    <property type="nucleotide sequence ID" value="NZ_JBEPLZ010000011.1"/>
</dbReference>
<evidence type="ECO:0000313" key="1">
    <source>
        <dbReference type="EMBL" id="MET3571615.1"/>
    </source>
</evidence>
<organism evidence="1 2">
    <name type="scientific">Enterocloster citroniae</name>
    <dbReference type="NCBI Taxonomy" id="358743"/>
    <lineage>
        <taxon>Bacteria</taxon>
        <taxon>Bacillati</taxon>
        <taxon>Bacillota</taxon>
        <taxon>Clostridia</taxon>
        <taxon>Lachnospirales</taxon>
        <taxon>Lachnospiraceae</taxon>
        <taxon>Enterocloster</taxon>
    </lineage>
</organism>
<name>A0ABV2FZZ7_9FIRM</name>
<accession>A0ABV2FZZ7</accession>
<keyword evidence="2" id="KW-1185">Reference proteome</keyword>